<dbReference type="Proteomes" id="UP000265520">
    <property type="component" value="Unassembled WGS sequence"/>
</dbReference>
<evidence type="ECO:0000313" key="3">
    <source>
        <dbReference type="Proteomes" id="UP000265520"/>
    </source>
</evidence>
<sequence length="199" mass="23061">MEDDLLIFPSNITAESEAIKAEFADAVDSYAKIIQKKIEGRGMKCVKQIMEYAEKANVKILTLTPYFDPIERMWLDVFEKELTTAFREERERLLKEKQRIEEKKKKLEEEKKKAEREAEQKEAEAMIVEYSSLEASSQNKGKLSTDSGLPAYILKMQEDIEAQRIRKENMAETQKNISARQENMDSKLDAILAFLTPKT</sequence>
<name>A0A392LZ65_9FABA</name>
<organism evidence="2 3">
    <name type="scientific">Trifolium medium</name>
    <dbReference type="NCBI Taxonomy" id="97028"/>
    <lineage>
        <taxon>Eukaryota</taxon>
        <taxon>Viridiplantae</taxon>
        <taxon>Streptophyta</taxon>
        <taxon>Embryophyta</taxon>
        <taxon>Tracheophyta</taxon>
        <taxon>Spermatophyta</taxon>
        <taxon>Magnoliopsida</taxon>
        <taxon>eudicotyledons</taxon>
        <taxon>Gunneridae</taxon>
        <taxon>Pentapetalae</taxon>
        <taxon>rosids</taxon>
        <taxon>fabids</taxon>
        <taxon>Fabales</taxon>
        <taxon>Fabaceae</taxon>
        <taxon>Papilionoideae</taxon>
        <taxon>50 kb inversion clade</taxon>
        <taxon>NPAAA clade</taxon>
        <taxon>Hologalegina</taxon>
        <taxon>IRL clade</taxon>
        <taxon>Trifolieae</taxon>
        <taxon>Trifolium</taxon>
    </lineage>
</organism>
<dbReference type="AlphaFoldDB" id="A0A392LZ65"/>
<feature type="coiled-coil region" evidence="1">
    <location>
        <begin position="83"/>
        <end position="131"/>
    </location>
</feature>
<gene>
    <name evidence="2" type="ORF">A2U01_0001057</name>
</gene>
<protein>
    <submittedName>
        <fullName evidence="2">Uncharacterized protein</fullName>
    </submittedName>
</protein>
<keyword evidence="3" id="KW-1185">Reference proteome</keyword>
<proteinExistence type="predicted"/>
<reference evidence="2 3" key="1">
    <citation type="journal article" date="2018" name="Front. Plant Sci.">
        <title>Red Clover (Trifolium pratense) and Zigzag Clover (T. medium) - A Picture of Genomic Similarities and Differences.</title>
        <authorList>
            <person name="Dluhosova J."/>
            <person name="Istvanek J."/>
            <person name="Nedelnik J."/>
            <person name="Repkova J."/>
        </authorList>
    </citation>
    <scope>NUCLEOTIDE SEQUENCE [LARGE SCALE GENOMIC DNA]</scope>
    <source>
        <strain evidence="3">cv. 10/8</strain>
        <tissue evidence="2">Leaf</tissue>
    </source>
</reference>
<keyword evidence="1" id="KW-0175">Coiled coil</keyword>
<dbReference type="EMBL" id="LXQA010000885">
    <property type="protein sequence ID" value="MCH80291.1"/>
    <property type="molecule type" value="Genomic_DNA"/>
</dbReference>
<evidence type="ECO:0000256" key="1">
    <source>
        <dbReference type="SAM" id="Coils"/>
    </source>
</evidence>
<comment type="caution">
    <text evidence="2">The sequence shown here is derived from an EMBL/GenBank/DDBJ whole genome shotgun (WGS) entry which is preliminary data.</text>
</comment>
<accession>A0A392LZ65</accession>
<evidence type="ECO:0000313" key="2">
    <source>
        <dbReference type="EMBL" id="MCH80291.1"/>
    </source>
</evidence>